<evidence type="ECO:0000313" key="1">
    <source>
        <dbReference type="EMBL" id="CAG8780409.1"/>
    </source>
</evidence>
<accession>A0A9N9P386</accession>
<name>A0A9N9P386_9GLOM</name>
<evidence type="ECO:0000313" key="2">
    <source>
        <dbReference type="Proteomes" id="UP000789396"/>
    </source>
</evidence>
<dbReference type="InterPro" id="IPR012296">
    <property type="entry name" value="Nuclease_put_TT1808"/>
</dbReference>
<dbReference type="Gene3D" id="3.90.1570.10">
    <property type="entry name" value="tt1808, chain A"/>
    <property type="match status" value="1"/>
</dbReference>
<dbReference type="SUPFAM" id="SSF52980">
    <property type="entry name" value="Restriction endonuclease-like"/>
    <property type="match status" value="1"/>
</dbReference>
<proteinExistence type="predicted"/>
<dbReference type="InterPro" id="IPR011335">
    <property type="entry name" value="Restrct_endonuc-II-like"/>
</dbReference>
<dbReference type="Proteomes" id="UP000789396">
    <property type="component" value="Unassembled WGS sequence"/>
</dbReference>
<keyword evidence="2" id="KW-1185">Reference proteome</keyword>
<dbReference type="GO" id="GO:0006302">
    <property type="term" value="P:double-strand break repair"/>
    <property type="evidence" value="ECO:0007669"/>
    <property type="project" value="UniProtKB-ARBA"/>
</dbReference>
<sequence>MSENFEGVATILPSHYKLDGDKLEITLVDGMSATAENFEELAKILPSYCKLDLINSKFAIMPVNSRIGQKEAKLIYEAYPPIAPNFVAEIRSNRDTAEAVHEKMCLYMDAGVE</sequence>
<dbReference type="EMBL" id="CAJVPZ010052311">
    <property type="protein sequence ID" value="CAG8780409.1"/>
    <property type="molecule type" value="Genomic_DNA"/>
</dbReference>
<comment type="caution">
    <text evidence="1">The sequence shown here is derived from an EMBL/GenBank/DDBJ whole genome shotgun (WGS) entry which is preliminary data.</text>
</comment>
<protein>
    <submittedName>
        <fullName evidence="1">19591_t:CDS:1</fullName>
    </submittedName>
</protein>
<organism evidence="1 2">
    <name type="scientific">Racocetra fulgida</name>
    <dbReference type="NCBI Taxonomy" id="60492"/>
    <lineage>
        <taxon>Eukaryota</taxon>
        <taxon>Fungi</taxon>
        <taxon>Fungi incertae sedis</taxon>
        <taxon>Mucoromycota</taxon>
        <taxon>Glomeromycotina</taxon>
        <taxon>Glomeromycetes</taxon>
        <taxon>Diversisporales</taxon>
        <taxon>Gigasporaceae</taxon>
        <taxon>Racocetra</taxon>
    </lineage>
</organism>
<gene>
    <name evidence="1" type="ORF">RFULGI_LOCUS15769</name>
</gene>
<reference evidence="1" key="1">
    <citation type="submission" date="2021-06" db="EMBL/GenBank/DDBJ databases">
        <authorList>
            <person name="Kallberg Y."/>
            <person name="Tangrot J."/>
            <person name="Rosling A."/>
        </authorList>
    </citation>
    <scope>NUCLEOTIDE SEQUENCE</scope>
    <source>
        <strain evidence="1">IN212</strain>
    </source>
</reference>
<dbReference type="OrthoDB" id="2385045at2759"/>
<dbReference type="AlphaFoldDB" id="A0A9N9P386"/>
<feature type="non-terminal residue" evidence="1">
    <location>
        <position position="113"/>
    </location>
</feature>